<dbReference type="InterPro" id="IPR020946">
    <property type="entry name" value="Flavin_mOase-like"/>
</dbReference>
<keyword evidence="5" id="KW-0503">Monooxygenase</keyword>
<evidence type="ECO:0000256" key="2">
    <source>
        <dbReference type="ARBA" id="ARBA00022630"/>
    </source>
</evidence>
<keyword evidence="7" id="KW-1185">Reference proteome</keyword>
<reference evidence="6" key="1">
    <citation type="submission" date="2022-08" db="UniProtKB">
        <authorList>
            <consortium name="EnsemblMetazoa"/>
        </authorList>
    </citation>
    <scope>IDENTIFICATION</scope>
    <source>
        <strain evidence="6">Israel</strain>
    </source>
</reference>
<evidence type="ECO:0000256" key="4">
    <source>
        <dbReference type="ARBA" id="ARBA00023002"/>
    </source>
</evidence>
<keyword evidence="2 5" id="KW-0285">Flavoprotein</keyword>
<comment type="cofactor">
    <cofactor evidence="5">
        <name>FAD</name>
        <dbReference type="ChEBI" id="CHEBI:57692"/>
    </cofactor>
</comment>
<accession>A0A1B0CZ99</accession>
<evidence type="ECO:0000313" key="7">
    <source>
        <dbReference type="Proteomes" id="UP000092462"/>
    </source>
</evidence>
<dbReference type="VEuPathDB" id="VectorBase:PPAPM1_008851"/>
<proteinExistence type="inferred from homology"/>
<name>A0A1B0CZ99_PHLPP</name>
<dbReference type="Pfam" id="PF00743">
    <property type="entry name" value="FMO-like"/>
    <property type="match status" value="1"/>
</dbReference>
<dbReference type="VEuPathDB" id="VectorBase:PPAI000421"/>
<evidence type="ECO:0000313" key="6">
    <source>
        <dbReference type="EnsemblMetazoa" id="PPAI000421-PA"/>
    </source>
</evidence>
<dbReference type="Gene3D" id="3.50.50.60">
    <property type="entry name" value="FAD/NAD(P)-binding domain"/>
    <property type="match status" value="1"/>
</dbReference>
<dbReference type="EC" id="1.-.-.-" evidence="5"/>
<keyword evidence="3 5" id="KW-0274">FAD</keyword>
<evidence type="ECO:0000256" key="3">
    <source>
        <dbReference type="ARBA" id="ARBA00022827"/>
    </source>
</evidence>
<dbReference type="GO" id="GO:0050661">
    <property type="term" value="F:NADP binding"/>
    <property type="evidence" value="ECO:0007669"/>
    <property type="project" value="InterPro"/>
</dbReference>
<dbReference type="AlphaFoldDB" id="A0A1B0CZ99"/>
<evidence type="ECO:0000256" key="5">
    <source>
        <dbReference type="RuleBase" id="RU361177"/>
    </source>
</evidence>
<dbReference type="PANTHER" id="PTHR23023">
    <property type="entry name" value="DIMETHYLANILINE MONOOXYGENASE"/>
    <property type="match status" value="1"/>
</dbReference>
<comment type="similarity">
    <text evidence="1 5">Belongs to the FMO family.</text>
</comment>
<organism evidence="6 7">
    <name type="scientific">Phlebotomus papatasi</name>
    <name type="common">Sandfly</name>
    <dbReference type="NCBI Taxonomy" id="29031"/>
    <lineage>
        <taxon>Eukaryota</taxon>
        <taxon>Metazoa</taxon>
        <taxon>Ecdysozoa</taxon>
        <taxon>Arthropoda</taxon>
        <taxon>Hexapoda</taxon>
        <taxon>Insecta</taxon>
        <taxon>Pterygota</taxon>
        <taxon>Neoptera</taxon>
        <taxon>Endopterygota</taxon>
        <taxon>Diptera</taxon>
        <taxon>Nematocera</taxon>
        <taxon>Psychodoidea</taxon>
        <taxon>Psychodidae</taxon>
        <taxon>Phlebotomus</taxon>
        <taxon>Phlebotomus</taxon>
    </lineage>
</organism>
<sequence>MKVAVIGAGSGGLCAAKNSLEAGLQVTVFEQTDQIGGTWVFREEVGKDEFGLDIHSSMYRGLKTNLPKEIMGFPDFRITGGEQSFISAERVLQFHHEYADHFNLR</sequence>
<dbReference type="Proteomes" id="UP000092462">
    <property type="component" value="Unassembled WGS sequence"/>
</dbReference>
<dbReference type="PRINTS" id="PR00419">
    <property type="entry name" value="ADXRDTASE"/>
</dbReference>
<dbReference type="InterPro" id="IPR050346">
    <property type="entry name" value="FMO-like"/>
</dbReference>
<keyword evidence="4 5" id="KW-0560">Oxidoreductase</keyword>
<dbReference type="SUPFAM" id="SSF51905">
    <property type="entry name" value="FAD/NAD(P)-binding domain"/>
    <property type="match status" value="1"/>
</dbReference>
<dbReference type="GO" id="GO:0004499">
    <property type="term" value="F:N,N-dimethylaniline monooxygenase activity"/>
    <property type="evidence" value="ECO:0007669"/>
    <property type="project" value="InterPro"/>
</dbReference>
<dbReference type="GO" id="GO:0050660">
    <property type="term" value="F:flavin adenine dinucleotide binding"/>
    <property type="evidence" value="ECO:0007669"/>
    <property type="project" value="InterPro"/>
</dbReference>
<dbReference type="EMBL" id="AJVK01002177">
    <property type="status" value="NOT_ANNOTATED_CDS"/>
    <property type="molecule type" value="Genomic_DNA"/>
</dbReference>
<dbReference type="EnsemblMetazoa" id="PPAI000421-RA">
    <property type="protein sequence ID" value="PPAI000421-PA"/>
    <property type="gene ID" value="PPAI000421"/>
</dbReference>
<protein>
    <recommendedName>
        <fullName evidence="5">Flavin-containing monooxygenase</fullName>
        <ecNumber evidence="5">1.-.-.-</ecNumber>
    </recommendedName>
</protein>
<evidence type="ECO:0000256" key="1">
    <source>
        <dbReference type="ARBA" id="ARBA00009183"/>
    </source>
</evidence>
<dbReference type="InterPro" id="IPR036188">
    <property type="entry name" value="FAD/NAD-bd_sf"/>
</dbReference>